<evidence type="ECO:0000259" key="1">
    <source>
        <dbReference type="Pfam" id="PF00850"/>
    </source>
</evidence>
<dbReference type="GO" id="GO:0040029">
    <property type="term" value="P:epigenetic regulation of gene expression"/>
    <property type="evidence" value="ECO:0007669"/>
    <property type="project" value="TreeGrafter"/>
</dbReference>
<dbReference type="AlphaFoldDB" id="A0A0V8RVD6"/>
<name>A0A0V8RVD6_PYROC</name>
<dbReference type="Pfam" id="PF00850">
    <property type="entry name" value="Hist_deacetyl"/>
    <property type="match status" value="1"/>
</dbReference>
<dbReference type="InterPro" id="IPR023801">
    <property type="entry name" value="His_deacetylse_dom"/>
</dbReference>
<organism evidence="2 3">
    <name type="scientific">Pyrodictium occultum</name>
    <dbReference type="NCBI Taxonomy" id="2309"/>
    <lineage>
        <taxon>Archaea</taxon>
        <taxon>Thermoproteota</taxon>
        <taxon>Thermoprotei</taxon>
        <taxon>Desulfurococcales</taxon>
        <taxon>Pyrodictiaceae</taxon>
        <taxon>Pyrodictium</taxon>
    </lineage>
</organism>
<dbReference type="InterPro" id="IPR023696">
    <property type="entry name" value="Ureohydrolase_dom_sf"/>
</dbReference>
<dbReference type="OrthoDB" id="15331at2157"/>
<protein>
    <recommendedName>
        <fullName evidence="1">Histone deacetylase domain-containing protein</fullName>
    </recommendedName>
</protein>
<dbReference type="SUPFAM" id="SSF52768">
    <property type="entry name" value="Arginase/deacetylase"/>
    <property type="match status" value="1"/>
</dbReference>
<dbReference type="PANTHER" id="PTHR10625">
    <property type="entry name" value="HISTONE DEACETYLASE HDAC1-RELATED"/>
    <property type="match status" value="1"/>
</dbReference>
<feature type="domain" description="Histone deacetylase" evidence="1">
    <location>
        <begin position="22"/>
        <end position="299"/>
    </location>
</feature>
<comment type="caution">
    <text evidence="2">The sequence shown here is derived from an EMBL/GenBank/DDBJ whole genome shotgun (WGS) entry which is preliminary data.</text>
</comment>
<dbReference type="STRING" id="2309.CF15_04225"/>
<dbReference type="InterPro" id="IPR000286">
    <property type="entry name" value="HDACs"/>
</dbReference>
<keyword evidence="3" id="KW-1185">Reference proteome</keyword>
<dbReference type="GO" id="GO:0004407">
    <property type="term" value="F:histone deacetylase activity"/>
    <property type="evidence" value="ECO:0007669"/>
    <property type="project" value="TreeGrafter"/>
</dbReference>
<dbReference type="InterPro" id="IPR037138">
    <property type="entry name" value="His_deacetylse_dom_sf"/>
</dbReference>
<evidence type="ECO:0000313" key="2">
    <source>
        <dbReference type="EMBL" id="KSW12000.1"/>
    </source>
</evidence>
<gene>
    <name evidence="2" type="ORF">CF15_04225</name>
</gene>
<dbReference type="PRINTS" id="PR01270">
    <property type="entry name" value="HDASUPER"/>
</dbReference>
<dbReference type="PANTHER" id="PTHR10625:SF10">
    <property type="entry name" value="HISTONE DEACETYLASE HDAC1"/>
    <property type="match status" value="1"/>
</dbReference>
<evidence type="ECO:0000313" key="3">
    <source>
        <dbReference type="Proteomes" id="UP000053352"/>
    </source>
</evidence>
<sequence>MSGFCIYYDPVFKLHEPPYGYHMEAPERLDQAVEGLVESGIWSLAEHRTPPRRRGLYVFREVHSPDYITAVLELAMRGGGYLDPDTYVSPGTPLAAEAYAAAVLDAAESLLRGECRVALVLGRPPGHHAGFFGRAMGAPTLGFCIFNVSALAALTLHRLGYQPLVVDIDLHHGNGTQDILYDKPVYHIDLHQDPSTIYPGSGWPWQTGEGEGRGTKLNLPLPPGTGDDAYLEALDALLALYLERATAPDIVVVDAGLDAYWDDELGSLRLTTAGYHALGRRLAGLGAPVLLVLEGGYSAGLRRGLPALLAGLAGWANPFPEKPTTTDRAARKQVKDYLGELVEKLAAG</sequence>
<dbReference type="Proteomes" id="UP000053352">
    <property type="component" value="Unassembled WGS sequence"/>
</dbReference>
<dbReference type="EMBL" id="LNTB01000001">
    <property type="protein sequence ID" value="KSW12000.1"/>
    <property type="molecule type" value="Genomic_DNA"/>
</dbReference>
<dbReference type="Gene3D" id="3.40.800.20">
    <property type="entry name" value="Histone deacetylase domain"/>
    <property type="match status" value="1"/>
</dbReference>
<reference evidence="2 3" key="1">
    <citation type="submission" date="2015-11" db="EMBL/GenBank/DDBJ databases">
        <title>Genome sequence of Pyrodictium occultum PL-19, a marine hyperthermophilic archaeon isolated from Volcano, Italy.</title>
        <authorList>
            <person name="Utturkar S."/>
            <person name="Huber H."/>
            <person name="Leptihn S."/>
            <person name="Brown S."/>
            <person name="Stetter K.O."/>
            <person name="Podar M."/>
        </authorList>
    </citation>
    <scope>NUCLEOTIDE SEQUENCE [LARGE SCALE GENOMIC DNA]</scope>
    <source>
        <strain evidence="2 3">PL-19</strain>
    </source>
</reference>
<proteinExistence type="predicted"/>
<accession>A0A0V8RVD6</accession>
<dbReference type="RefSeq" id="WP_058370680.1">
    <property type="nucleotide sequence ID" value="NZ_LNTB01000001.1"/>
</dbReference>